<dbReference type="AlphaFoldDB" id="A0A7S0VKD5"/>
<gene>
    <name evidence="2" type="ORF">PPAR00522_LOCUS17178</name>
</gene>
<sequence length="164" mass="19363">MNIKKVFFLLLVAILATTSHAFSVENTSDDAESPYIEIVVRLKPGVFLNKKEVNKIVHNWPNNPGLGKIRFDVVSTNTIICIIDKEKDDAYKIKDRLLKRFRSIYEIEIGPEQFRREEDTLSFQEVLELYNAKKRTLSYKVRNFLDKASLHYKRRRLHKIHKEL</sequence>
<feature type="signal peptide" evidence="1">
    <location>
        <begin position="1"/>
        <end position="21"/>
    </location>
</feature>
<evidence type="ECO:0000313" key="2">
    <source>
        <dbReference type="EMBL" id="CAD8784382.1"/>
    </source>
</evidence>
<organism evidence="2">
    <name type="scientific">Polytomella parva</name>
    <dbReference type="NCBI Taxonomy" id="51329"/>
    <lineage>
        <taxon>Eukaryota</taxon>
        <taxon>Viridiplantae</taxon>
        <taxon>Chlorophyta</taxon>
        <taxon>core chlorophytes</taxon>
        <taxon>Chlorophyceae</taxon>
        <taxon>CS clade</taxon>
        <taxon>Chlamydomonadales</taxon>
        <taxon>Chlamydomonadaceae</taxon>
        <taxon>Polytomella</taxon>
    </lineage>
</organism>
<name>A0A7S0VKD5_9CHLO</name>
<accession>A0A7S0VKD5</accession>
<reference evidence="2" key="1">
    <citation type="submission" date="2021-01" db="EMBL/GenBank/DDBJ databases">
        <authorList>
            <person name="Corre E."/>
            <person name="Pelletier E."/>
            <person name="Niang G."/>
            <person name="Scheremetjew M."/>
            <person name="Finn R."/>
            <person name="Kale V."/>
            <person name="Holt S."/>
            <person name="Cochrane G."/>
            <person name="Meng A."/>
            <person name="Brown T."/>
            <person name="Cohen L."/>
        </authorList>
    </citation>
    <scope>NUCLEOTIDE SEQUENCE</scope>
    <source>
        <strain evidence="2">SAG 63-3</strain>
    </source>
</reference>
<dbReference type="EMBL" id="HBFM01026555">
    <property type="protein sequence ID" value="CAD8784382.1"/>
    <property type="molecule type" value="Transcribed_RNA"/>
</dbReference>
<feature type="chain" id="PRO_5031112784" evidence="1">
    <location>
        <begin position="22"/>
        <end position="164"/>
    </location>
</feature>
<keyword evidence="1" id="KW-0732">Signal</keyword>
<protein>
    <submittedName>
        <fullName evidence="2">Uncharacterized protein</fullName>
    </submittedName>
</protein>
<evidence type="ECO:0000256" key="1">
    <source>
        <dbReference type="SAM" id="SignalP"/>
    </source>
</evidence>
<proteinExistence type="predicted"/>